<dbReference type="Proteomes" id="UP000273044">
    <property type="component" value="Chromosome"/>
</dbReference>
<dbReference type="GeneID" id="64408329"/>
<dbReference type="EMBL" id="LR134406">
    <property type="protein sequence ID" value="VEH71596.1"/>
    <property type="molecule type" value="Genomic_DNA"/>
</dbReference>
<gene>
    <name evidence="1" type="ORF">NCTC12967_02922</name>
</gene>
<name>A0A3S4U2H2_9ACTN</name>
<accession>A0A3S4U2H2</accession>
<evidence type="ECO:0000313" key="2">
    <source>
        <dbReference type="Proteomes" id="UP000273044"/>
    </source>
</evidence>
<reference evidence="1 2" key="1">
    <citation type="submission" date="2018-12" db="EMBL/GenBank/DDBJ databases">
        <authorList>
            <consortium name="Pathogen Informatics"/>
        </authorList>
    </citation>
    <scope>NUCLEOTIDE SEQUENCE [LARGE SCALE GENOMIC DNA]</scope>
    <source>
        <strain evidence="1 2">NCTC12967</strain>
    </source>
</reference>
<dbReference type="RefSeq" id="WP_061787520.1">
    <property type="nucleotide sequence ID" value="NZ_CP072386.1"/>
</dbReference>
<protein>
    <submittedName>
        <fullName evidence="1">Uncharacterized protein</fullName>
    </submittedName>
</protein>
<evidence type="ECO:0000313" key="1">
    <source>
        <dbReference type="EMBL" id="VEH71596.1"/>
    </source>
</evidence>
<proteinExistence type="predicted"/>
<keyword evidence="2" id="KW-1185">Reference proteome</keyword>
<dbReference type="AlphaFoldDB" id="A0A3S4U2H2"/>
<organism evidence="1 2">
    <name type="scientific">Arachnia propionica</name>
    <dbReference type="NCBI Taxonomy" id="1750"/>
    <lineage>
        <taxon>Bacteria</taxon>
        <taxon>Bacillati</taxon>
        <taxon>Actinomycetota</taxon>
        <taxon>Actinomycetes</taxon>
        <taxon>Propionibacteriales</taxon>
        <taxon>Propionibacteriaceae</taxon>
        <taxon>Arachnia</taxon>
    </lineage>
</organism>
<sequence>MELNGAAFSFETPDAWEIIPAEGMVAASAPPDYLGFRPTIVLRESRIDNPAPTTLASISQANLRAIPQEVAGAYVVNVEAIPDGDAGPGPRERRRIWALAPVKPPTDDLLGVIMIQDLMVAGNSIAELTLTLPVVTWRPDGSFERILDSLRPLEHGVLPQLTTQVPEAVLDQWATARDGVPREDVTVQGYLSPVLLGNTYELSPGALTELKSLSSAGFFGRRARNQLPREELRGAGFIDDNGSPTELGEVVLGMFNHGKHWVLENSGPEEDNRGMDGWSMEEATLLLIGPSPQEPVGGKIRLARCATDDLARVLLMWSGTQPGWRTSFSLPGIKIQKMLEHLVGQPLPQQLGGDAAAFADEPWQQFSFIDDSAKNGVVWITTPHRGSALCYQESHQDEVTIASFDDQPLWAYLSLTAATINFGEKNVL</sequence>